<name>A0ABW5EG14_9GAMM</name>
<evidence type="ECO:0000313" key="13">
    <source>
        <dbReference type="Proteomes" id="UP001597425"/>
    </source>
</evidence>
<dbReference type="InterPro" id="IPR027417">
    <property type="entry name" value="P-loop_NTPase"/>
</dbReference>
<evidence type="ECO:0000259" key="9">
    <source>
        <dbReference type="Pfam" id="PF00580"/>
    </source>
</evidence>
<comment type="catalytic activity">
    <reaction evidence="6">
        <text>Couples ATP hydrolysis with the unwinding of duplex DNA by translocating in the 3'-5' direction.</text>
        <dbReference type="EC" id="5.6.2.4"/>
    </reaction>
</comment>
<sequence>MAKIIPTLSTIRRMTGGERRLGRRLESLLEDDYTVWYDIPLGRQRRYPDFIVLHPGRGLLFLEVKDWKLDTIKGINPDSVELEIASGRKTVSNPLEQARQYAHAAVDQLKRDPQLVHGDGRYRGRLTFPYGYGVVFTNITRRQWNEAVPEVEQELLLPAHRLLCKDEMTATADPEAFQGRLWGMFEYRFGDQLSLPQIDRIRWQLFPEVRINHRQTDLFGGGDEAAGGEEVSPTADTVPGIVRVMDLHQEQLAKSMGDGHRVIHGVAGSGKTLILGYRCVHLAGAVSKPILVLCFNITLAARLRSFIAAKGIADKVQIHHFHEWCGRQLKTYNVDLLTGPEPAYERQVESVIRAVDMGRIPRAQYGALMIDEGHDFERDWLRLVVQMIDPDSNSLLLLYDDAQPIYHKRSLKFPLSSAGIQARGRTTILKLNYRNTREILTFACEFAGDFLRERDADGDEDHVPLIAPEVAGASGPAPVFRQFRSGTGEAQFIARCIAKWRQQGQALNSIAVVYAFNNQGRRYRSALEDAGIPCSCLQSGTEKRAYDADAAEVILLSRQSSKGLEFDTVILCGLGALKDNEESLPREARLLYVGMTRARRQLLVTGAGENWFTARLGKMAL</sequence>
<dbReference type="InterPro" id="IPR000212">
    <property type="entry name" value="DNA_helicase_UvrD/REP"/>
</dbReference>
<organism evidence="12 13">
    <name type="scientific">Microbulbifer halophilus</name>
    <dbReference type="NCBI Taxonomy" id="453963"/>
    <lineage>
        <taxon>Bacteria</taxon>
        <taxon>Pseudomonadati</taxon>
        <taxon>Pseudomonadota</taxon>
        <taxon>Gammaproteobacteria</taxon>
        <taxon>Cellvibrionales</taxon>
        <taxon>Microbulbiferaceae</taxon>
        <taxon>Microbulbifer</taxon>
    </lineage>
</organism>
<protein>
    <recommendedName>
        <fullName evidence="7">DNA 3'-5' helicase</fullName>
        <ecNumber evidence="7">5.6.2.4</ecNumber>
    </recommendedName>
</protein>
<evidence type="ECO:0000259" key="11">
    <source>
        <dbReference type="Pfam" id="PF13361"/>
    </source>
</evidence>
<feature type="domain" description="UvrD-like helicase C-terminal" evidence="11">
    <location>
        <begin position="549"/>
        <end position="605"/>
    </location>
</feature>
<evidence type="ECO:0000256" key="6">
    <source>
        <dbReference type="ARBA" id="ARBA00034617"/>
    </source>
</evidence>
<dbReference type="EC" id="5.6.2.4" evidence="7"/>
<feature type="domain" description="UvrD-like helicase C-terminal" evidence="11">
    <location>
        <begin position="429"/>
        <end position="538"/>
    </location>
</feature>
<comment type="caution">
    <text evidence="12">The sequence shown here is derived from an EMBL/GenBank/DDBJ whole genome shotgun (WGS) entry which is preliminary data.</text>
</comment>
<evidence type="ECO:0000256" key="2">
    <source>
        <dbReference type="ARBA" id="ARBA00022801"/>
    </source>
</evidence>
<dbReference type="InterPro" id="IPR014016">
    <property type="entry name" value="UvrD-like_ATP-bd"/>
</dbReference>
<dbReference type="PANTHER" id="PTHR11070:SF45">
    <property type="entry name" value="DNA 3'-5' HELICASE"/>
    <property type="match status" value="1"/>
</dbReference>
<dbReference type="Pfam" id="PF08378">
    <property type="entry name" value="NERD"/>
    <property type="match status" value="1"/>
</dbReference>
<dbReference type="PANTHER" id="PTHR11070">
    <property type="entry name" value="UVRD / RECB / PCRA DNA HELICASE FAMILY MEMBER"/>
    <property type="match status" value="1"/>
</dbReference>
<reference evidence="13" key="1">
    <citation type="journal article" date="2019" name="Int. J. Syst. Evol. Microbiol.">
        <title>The Global Catalogue of Microorganisms (GCM) 10K type strain sequencing project: providing services to taxonomists for standard genome sequencing and annotation.</title>
        <authorList>
            <consortium name="The Broad Institute Genomics Platform"/>
            <consortium name="The Broad Institute Genome Sequencing Center for Infectious Disease"/>
            <person name="Wu L."/>
            <person name="Ma J."/>
        </authorList>
    </citation>
    <scope>NUCLEOTIDE SEQUENCE [LARGE SCALE GENOMIC DNA]</scope>
    <source>
        <strain evidence="13">KCTC 12848</strain>
    </source>
</reference>
<proteinExistence type="predicted"/>
<dbReference type="InterPro" id="IPR014017">
    <property type="entry name" value="DNA_helicase_UvrD-like_C"/>
</dbReference>
<dbReference type="InterPro" id="IPR011528">
    <property type="entry name" value="NERD"/>
</dbReference>
<keyword evidence="13" id="KW-1185">Reference proteome</keyword>
<dbReference type="EMBL" id="JBHUJD010000039">
    <property type="protein sequence ID" value="MFD2312377.1"/>
    <property type="molecule type" value="Genomic_DNA"/>
</dbReference>
<evidence type="ECO:0000259" key="10">
    <source>
        <dbReference type="Pfam" id="PF08378"/>
    </source>
</evidence>
<keyword evidence="2" id="KW-0378">Hydrolase</keyword>
<keyword evidence="1" id="KW-0547">Nucleotide-binding</keyword>
<keyword evidence="3 12" id="KW-0347">Helicase</keyword>
<evidence type="ECO:0000313" key="12">
    <source>
        <dbReference type="EMBL" id="MFD2312377.1"/>
    </source>
</evidence>
<evidence type="ECO:0000256" key="3">
    <source>
        <dbReference type="ARBA" id="ARBA00022806"/>
    </source>
</evidence>
<gene>
    <name evidence="12" type="ORF">ACFSKX_18315</name>
</gene>
<dbReference type="GO" id="GO:0004386">
    <property type="term" value="F:helicase activity"/>
    <property type="evidence" value="ECO:0007669"/>
    <property type="project" value="UniProtKB-KW"/>
</dbReference>
<evidence type="ECO:0000256" key="5">
    <source>
        <dbReference type="ARBA" id="ARBA00023235"/>
    </source>
</evidence>
<dbReference type="RefSeq" id="WP_265722601.1">
    <property type="nucleotide sequence ID" value="NZ_JAPIVK010000025.1"/>
</dbReference>
<dbReference type="Pfam" id="PF00580">
    <property type="entry name" value="UvrD-helicase"/>
    <property type="match status" value="1"/>
</dbReference>
<feature type="domain" description="NERD" evidence="10">
    <location>
        <begin position="17"/>
        <end position="112"/>
    </location>
</feature>
<keyword evidence="4" id="KW-0067">ATP-binding</keyword>
<accession>A0ABW5EG14</accession>
<evidence type="ECO:0000256" key="4">
    <source>
        <dbReference type="ARBA" id="ARBA00022840"/>
    </source>
</evidence>
<dbReference type="SUPFAM" id="SSF52540">
    <property type="entry name" value="P-loop containing nucleoside triphosphate hydrolases"/>
    <property type="match status" value="1"/>
</dbReference>
<feature type="domain" description="UvrD-like helicase ATP-binding" evidence="9">
    <location>
        <begin position="249"/>
        <end position="335"/>
    </location>
</feature>
<dbReference type="Pfam" id="PF13361">
    <property type="entry name" value="UvrD_C"/>
    <property type="match status" value="2"/>
</dbReference>
<evidence type="ECO:0000256" key="7">
    <source>
        <dbReference type="ARBA" id="ARBA00034808"/>
    </source>
</evidence>
<keyword evidence="5" id="KW-0413">Isomerase</keyword>
<evidence type="ECO:0000256" key="8">
    <source>
        <dbReference type="ARBA" id="ARBA00048988"/>
    </source>
</evidence>
<evidence type="ECO:0000256" key="1">
    <source>
        <dbReference type="ARBA" id="ARBA00022741"/>
    </source>
</evidence>
<dbReference type="Gene3D" id="3.40.50.300">
    <property type="entry name" value="P-loop containing nucleotide triphosphate hydrolases"/>
    <property type="match status" value="2"/>
</dbReference>
<dbReference type="Proteomes" id="UP001597425">
    <property type="component" value="Unassembled WGS sequence"/>
</dbReference>
<comment type="catalytic activity">
    <reaction evidence="8">
        <text>ATP + H2O = ADP + phosphate + H(+)</text>
        <dbReference type="Rhea" id="RHEA:13065"/>
        <dbReference type="ChEBI" id="CHEBI:15377"/>
        <dbReference type="ChEBI" id="CHEBI:15378"/>
        <dbReference type="ChEBI" id="CHEBI:30616"/>
        <dbReference type="ChEBI" id="CHEBI:43474"/>
        <dbReference type="ChEBI" id="CHEBI:456216"/>
        <dbReference type="EC" id="5.6.2.4"/>
    </reaction>
</comment>